<dbReference type="InterPro" id="IPR013785">
    <property type="entry name" value="Aldolase_TIM"/>
</dbReference>
<evidence type="ECO:0000313" key="9">
    <source>
        <dbReference type="Proteomes" id="UP000228596"/>
    </source>
</evidence>
<evidence type="ECO:0000313" key="8">
    <source>
        <dbReference type="EMBL" id="PIT97238.1"/>
    </source>
</evidence>
<keyword evidence="3" id="KW-0288">FMN</keyword>
<dbReference type="Pfam" id="PF01207">
    <property type="entry name" value="Dus"/>
    <property type="match status" value="1"/>
</dbReference>
<dbReference type="Proteomes" id="UP000228596">
    <property type="component" value="Unassembled WGS sequence"/>
</dbReference>
<name>A0A2M6WWQ7_9BACT</name>
<proteinExistence type="predicted"/>
<dbReference type="GO" id="GO:0003723">
    <property type="term" value="F:RNA binding"/>
    <property type="evidence" value="ECO:0007669"/>
    <property type="project" value="TreeGrafter"/>
</dbReference>
<keyword evidence="6" id="KW-0560">Oxidoreductase</keyword>
<dbReference type="InterPro" id="IPR018517">
    <property type="entry name" value="tRNA_hU_synthase_CS"/>
</dbReference>
<accession>A0A2M6WWQ7</accession>
<organism evidence="8 9">
    <name type="scientific">Candidatus Berkelbacteria bacterium CG10_big_fil_rev_8_21_14_0_10_41_12</name>
    <dbReference type="NCBI Taxonomy" id="1974513"/>
    <lineage>
        <taxon>Bacteria</taxon>
        <taxon>Candidatus Berkelbacteria</taxon>
    </lineage>
</organism>
<keyword evidence="4" id="KW-0819">tRNA processing</keyword>
<evidence type="ECO:0000256" key="6">
    <source>
        <dbReference type="ARBA" id="ARBA00023002"/>
    </source>
</evidence>
<feature type="domain" description="DUS-like FMN-binding" evidence="7">
    <location>
        <begin position="16"/>
        <end position="239"/>
    </location>
</feature>
<keyword evidence="2" id="KW-0285">Flavoprotein</keyword>
<dbReference type="Gene3D" id="3.20.20.70">
    <property type="entry name" value="Aldolase class I"/>
    <property type="match status" value="1"/>
</dbReference>
<dbReference type="PANTHER" id="PTHR45846:SF1">
    <property type="entry name" value="TRNA-DIHYDROURIDINE(47) SYNTHASE [NAD(P)(+)]-LIKE"/>
    <property type="match status" value="1"/>
</dbReference>
<sequence>MKIKWFEEIEKPILGLAPMHQVSKSPLRILCRRAGADAVFSEMIAGEAVIRRIPQAFEMAQFSKQERPIIIQIFGANPESMARAARIIEDEIKPDGIDINFGCPVQKAAKQGFGSCQLKDPEAAAEIVCSIKKALKNTPLSAKMRIPSKDIEETINFVKSIYDAGVKLVSIHARTPTQKYRGLADWKHVYAVKEKFPSLYILGNGDIKSLKDLKEKIGNLDGVLVGRAAKINPQIFIELKSIKR</sequence>
<dbReference type="CDD" id="cd02801">
    <property type="entry name" value="DUS_like_FMN"/>
    <property type="match status" value="1"/>
</dbReference>
<evidence type="ECO:0000256" key="3">
    <source>
        <dbReference type="ARBA" id="ARBA00022643"/>
    </source>
</evidence>
<dbReference type="InterPro" id="IPR035587">
    <property type="entry name" value="DUS-like_FMN-bd"/>
</dbReference>
<gene>
    <name evidence="8" type="ORF">COT77_02625</name>
</gene>
<evidence type="ECO:0000256" key="4">
    <source>
        <dbReference type="ARBA" id="ARBA00022694"/>
    </source>
</evidence>
<dbReference type="SUPFAM" id="SSF51395">
    <property type="entry name" value="FMN-linked oxidoreductases"/>
    <property type="match status" value="1"/>
</dbReference>
<evidence type="ECO:0000256" key="2">
    <source>
        <dbReference type="ARBA" id="ARBA00022630"/>
    </source>
</evidence>
<comment type="cofactor">
    <cofactor evidence="1">
        <name>FMN</name>
        <dbReference type="ChEBI" id="CHEBI:58210"/>
    </cofactor>
</comment>
<dbReference type="EMBL" id="PEZV01000027">
    <property type="protein sequence ID" value="PIT97238.1"/>
    <property type="molecule type" value="Genomic_DNA"/>
</dbReference>
<comment type="caution">
    <text evidence="8">The sequence shown here is derived from an EMBL/GenBank/DDBJ whole genome shotgun (WGS) entry which is preliminary data.</text>
</comment>
<keyword evidence="5" id="KW-0521">NADP</keyword>
<dbReference type="PANTHER" id="PTHR45846">
    <property type="entry name" value="TRNA-DIHYDROURIDINE(47) SYNTHASE [NAD(P)(+)]-LIKE"/>
    <property type="match status" value="1"/>
</dbReference>
<dbReference type="GO" id="GO:0050660">
    <property type="term" value="F:flavin adenine dinucleotide binding"/>
    <property type="evidence" value="ECO:0007669"/>
    <property type="project" value="InterPro"/>
</dbReference>
<dbReference type="GO" id="GO:0017150">
    <property type="term" value="F:tRNA dihydrouridine synthase activity"/>
    <property type="evidence" value="ECO:0007669"/>
    <property type="project" value="InterPro"/>
</dbReference>
<reference evidence="9" key="1">
    <citation type="submission" date="2017-09" db="EMBL/GenBank/DDBJ databases">
        <title>Depth-based differentiation of microbial function through sediment-hosted aquifers and enrichment of novel symbionts in the deep terrestrial subsurface.</title>
        <authorList>
            <person name="Probst A.J."/>
            <person name="Ladd B."/>
            <person name="Jarett J.K."/>
            <person name="Geller-Mcgrath D.E."/>
            <person name="Sieber C.M.K."/>
            <person name="Emerson J.B."/>
            <person name="Anantharaman K."/>
            <person name="Thomas B.C."/>
            <person name="Malmstrom R."/>
            <person name="Stieglmeier M."/>
            <person name="Klingl A."/>
            <person name="Woyke T."/>
            <person name="Ryan C.M."/>
            <person name="Banfield J.F."/>
        </authorList>
    </citation>
    <scope>NUCLEOTIDE SEQUENCE [LARGE SCALE GENOMIC DNA]</scope>
</reference>
<protein>
    <submittedName>
        <fullName evidence="8">tRNA dihydrouridine synthase DusB</fullName>
    </submittedName>
</protein>
<dbReference type="PROSITE" id="PS01136">
    <property type="entry name" value="UPF0034"/>
    <property type="match status" value="1"/>
</dbReference>
<evidence type="ECO:0000256" key="1">
    <source>
        <dbReference type="ARBA" id="ARBA00001917"/>
    </source>
</evidence>
<evidence type="ECO:0000256" key="5">
    <source>
        <dbReference type="ARBA" id="ARBA00022857"/>
    </source>
</evidence>
<evidence type="ECO:0000259" key="7">
    <source>
        <dbReference type="Pfam" id="PF01207"/>
    </source>
</evidence>
<dbReference type="AlphaFoldDB" id="A0A2M6WWQ7"/>